<proteinExistence type="predicted"/>
<reference evidence="1 2" key="1">
    <citation type="submission" date="2023-07" db="EMBL/GenBank/DDBJ databases">
        <title>Genomic Encyclopedia of Type Strains, Phase IV (KMG-IV): sequencing the most valuable type-strain genomes for metagenomic binning, comparative biology and taxonomic classification.</title>
        <authorList>
            <person name="Goeker M."/>
        </authorList>
    </citation>
    <scope>NUCLEOTIDE SEQUENCE [LARGE SCALE GENOMIC DNA]</scope>
    <source>
        <strain evidence="1 2">DSM 16460</strain>
    </source>
</reference>
<dbReference type="InterPro" id="IPR047764">
    <property type="entry name" value="CmpA"/>
</dbReference>
<name>A0ABT9VE74_9BACI</name>
<evidence type="ECO:0000313" key="1">
    <source>
        <dbReference type="EMBL" id="MDQ0159212.1"/>
    </source>
</evidence>
<dbReference type="Proteomes" id="UP001224359">
    <property type="component" value="Unassembled WGS sequence"/>
</dbReference>
<evidence type="ECO:0000313" key="2">
    <source>
        <dbReference type="Proteomes" id="UP001224359"/>
    </source>
</evidence>
<protein>
    <recommendedName>
        <fullName evidence="3">Cortex morphogenetic protein CmpA</fullName>
    </recommendedName>
</protein>
<dbReference type="NCBIfam" id="NF033225">
    <property type="entry name" value="spore_CmpA"/>
    <property type="match status" value="1"/>
</dbReference>
<evidence type="ECO:0008006" key="3">
    <source>
        <dbReference type="Google" id="ProtNLM"/>
    </source>
</evidence>
<dbReference type="Pfam" id="PF26301">
    <property type="entry name" value="spore_CmpA"/>
    <property type="match status" value="1"/>
</dbReference>
<comment type="caution">
    <text evidence="1">The sequence shown here is derived from an EMBL/GenBank/DDBJ whole genome shotgun (WGS) entry which is preliminary data.</text>
</comment>
<dbReference type="RefSeq" id="WP_306975517.1">
    <property type="nucleotide sequence ID" value="NZ_JAUSTQ010000004.1"/>
</dbReference>
<keyword evidence="2" id="KW-1185">Reference proteome</keyword>
<sequence>MPNWLQLQLQRAFANKNKRQVVTLNQCWYYYKLDIE</sequence>
<dbReference type="EMBL" id="JAUSTQ010000004">
    <property type="protein sequence ID" value="MDQ0159212.1"/>
    <property type="molecule type" value="Genomic_DNA"/>
</dbReference>
<organism evidence="1 2">
    <name type="scientific">Alkalibacillus salilacus</name>
    <dbReference type="NCBI Taxonomy" id="284582"/>
    <lineage>
        <taxon>Bacteria</taxon>
        <taxon>Bacillati</taxon>
        <taxon>Bacillota</taxon>
        <taxon>Bacilli</taxon>
        <taxon>Bacillales</taxon>
        <taxon>Bacillaceae</taxon>
        <taxon>Alkalibacillus</taxon>
    </lineage>
</organism>
<gene>
    <name evidence="1" type="ORF">J2S77_001176</name>
</gene>
<accession>A0ABT9VE74</accession>